<keyword evidence="3" id="KW-1185">Reference proteome</keyword>
<feature type="transmembrane region" description="Helical" evidence="1">
    <location>
        <begin position="38"/>
        <end position="58"/>
    </location>
</feature>
<dbReference type="EMBL" id="JACIET010000001">
    <property type="protein sequence ID" value="MBB4011710.1"/>
    <property type="molecule type" value="Genomic_DNA"/>
</dbReference>
<evidence type="ECO:0000256" key="1">
    <source>
        <dbReference type="SAM" id="Phobius"/>
    </source>
</evidence>
<protein>
    <recommendedName>
        <fullName evidence="4">Peptidase M48 domain-containing protein</fullName>
    </recommendedName>
</protein>
<reference evidence="2 3" key="1">
    <citation type="submission" date="2020-08" db="EMBL/GenBank/DDBJ databases">
        <title>Genomic Encyclopedia of Type Strains, Phase IV (KMG-IV): sequencing the most valuable type-strain genomes for metagenomic binning, comparative biology and taxonomic classification.</title>
        <authorList>
            <person name="Goeker M."/>
        </authorList>
    </citation>
    <scope>NUCLEOTIDE SEQUENCE [LARGE SCALE GENOMIC DNA]</scope>
    <source>
        <strain evidence="2 3">DSM 106739</strain>
    </source>
</reference>
<dbReference type="AlphaFoldDB" id="A0A840BFA0"/>
<gene>
    <name evidence="2" type="ORF">GGR36_001018</name>
</gene>
<organism evidence="2 3">
    <name type="scientific">Niveibacterium umoris</name>
    <dbReference type="NCBI Taxonomy" id="1193620"/>
    <lineage>
        <taxon>Bacteria</taxon>
        <taxon>Pseudomonadati</taxon>
        <taxon>Pseudomonadota</taxon>
        <taxon>Betaproteobacteria</taxon>
        <taxon>Rhodocyclales</taxon>
        <taxon>Rhodocyclaceae</taxon>
        <taxon>Niveibacterium</taxon>
    </lineage>
</organism>
<proteinExistence type="predicted"/>
<sequence>MNKQFSRGAATFNTLVLYALLGVSASASGLFLSFFGAFFLDGAFGIVVLIAGLSLTVWRWRSALIRAASVEGKSLSASDYPWLHRIVCKACASAQTQPVTDIVLVTDYGIALVEVPGIAWRRKRTLVIGIELMQSVDARTFAVAVQHAVTSAKGRIGSVGWLSRQLGALTLIDACLARTGWDAALSRRLRGQLQRHVAQCNGLMRQHVLSVDNMVARAGRSALVARSIARMAVQERILTEAIWPNFWARADIEASPSYLPHAGIRVAVELPTRTELHCAFARVLADAPDETRPTPCLRERLDGLGERGAFLDEETRQPSAASVLFAGHYATVLAEFDRQWLAENQATWTERYASRKADLVQPRQVRPTQHQTLERLARARAKQQAMSANAVGASAPRMPEVTDNFAYAQRWVSTVVSSDPHTEFAG</sequence>
<name>A0A840BFA0_9RHOO</name>
<dbReference type="RefSeq" id="WP_183632582.1">
    <property type="nucleotide sequence ID" value="NZ_BAABLE010000011.1"/>
</dbReference>
<evidence type="ECO:0000313" key="3">
    <source>
        <dbReference type="Proteomes" id="UP000561045"/>
    </source>
</evidence>
<accession>A0A840BFA0</accession>
<comment type="caution">
    <text evidence="2">The sequence shown here is derived from an EMBL/GenBank/DDBJ whole genome shotgun (WGS) entry which is preliminary data.</text>
</comment>
<keyword evidence="1" id="KW-0812">Transmembrane</keyword>
<keyword evidence="1" id="KW-0472">Membrane</keyword>
<keyword evidence="1" id="KW-1133">Transmembrane helix</keyword>
<evidence type="ECO:0008006" key="4">
    <source>
        <dbReference type="Google" id="ProtNLM"/>
    </source>
</evidence>
<feature type="transmembrane region" description="Helical" evidence="1">
    <location>
        <begin position="12"/>
        <end position="32"/>
    </location>
</feature>
<evidence type="ECO:0000313" key="2">
    <source>
        <dbReference type="EMBL" id="MBB4011710.1"/>
    </source>
</evidence>
<dbReference type="Proteomes" id="UP000561045">
    <property type="component" value="Unassembled WGS sequence"/>
</dbReference>